<protein>
    <submittedName>
        <fullName evidence="1">Uncharacterized protein</fullName>
    </submittedName>
</protein>
<feature type="non-terminal residue" evidence="1">
    <location>
        <position position="106"/>
    </location>
</feature>
<gene>
    <name evidence="1" type="ORF">Tci_902452</name>
</gene>
<name>A0A699V8P7_TANCI</name>
<dbReference type="EMBL" id="BKCJ011404304">
    <property type="protein sequence ID" value="GFD30483.1"/>
    <property type="molecule type" value="Genomic_DNA"/>
</dbReference>
<reference evidence="1" key="1">
    <citation type="journal article" date="2019" name="Sci. Rep.">
        <title>Draft genome of Tanacetum cinerariifolium, the natural source of mosquito coil.</title>
        <authorList>
            <person name="Yamashiro T."/>
            <person name="Shiraishi A."/>
            <person name="Satake H."/>
            <person name="Nakayama K."/>
        </authorList>
    </citation>
    <scope>NUCLEOTIDE SEQUENCE</scope>
</reference>
<proteinExistence type="predicted"/>
<organism evidence="1">
    <name type="scientific">Tanacetum cinerariifolium</name>
    <name type="common">Dalmatian daisy</name>
    <name type="synonym">Chrysanthemum cinerariifolium</name>
    <dbReference type="NCBI Taxonomy" id="118510"/>
    <lineage>
        <taxon>Eukaryota</taxon>
        <taxon>Viridiplantae</taxon>
        <taxon>Streptophyta</taxon>
        <taxon>Embryophyta</taxon>
        <taxon>Tracheophyta</taxon>
        <taxon>Spermatophyta</taxon>
        <taxon>Magnoliopsida</taxon>
        <taxon>eudicotyledons</taxon>
        <taxon>Gunneridae</taxon>
        <taxon>Pentapetalae</taxon>
        <taxon>asterids</taxon>
        <taxon>campanulids</taxon>
        <taxon>Asterales</taxon>
        <taxon>Asteraceae</taxon>
        <taxon>Asteroideae</taxon>
        <taxon>Anthemideae</taxon>
        <taxon>Anthemidinae</taxon>
        <taxon>Tanacetum</taxon>
    </lineage>
</organism>
<comment type="caution">
    <text evidence="1">The sequence shown here is derived from an EMBL/GenBank/DDBJ whole genome shotgun (WGS) entry which is preliminary data.</text>
</comment>
<sequence>ILVDPLVPSKVGAVSVTSPAGVLDFEDYSSFDFDLSEDSLPLAPELPLVLPFLCSDDSEADISRWSDRVTSRPSSPSGSSSHDTFAPSFEFLVSLVVAPPKIHRQP</sequence>
<evidence type="ECO:0000313" key="1">
    <source>
        <dbReference type="EMBL" id="GFD30483.1"/>
    </source>
</evidence>
<dbReference type="AlphaFoldDB" id="A0A699V8P7"/>
<accession>A0A699V8P7</accession>
<feature type="non-terminal residue" evidence="1">
    <location>
        <position position="1"/>
    </location>
</feature>